<dbReference type="OrthoDB" id="11088at2157"/>
<feature type="binding site" evidence="3">
    <location>
        <position position="162"/>
    </location>
    <ligand>
        <name>Cu cation</name>
        <dbReference type="ChEBI" id="CHEBI:23378"/>
    </ligand>
</feature>
<dbReference type="STRING" id="268739.Nmlp_3218"/>
<dbReference type="GeneID" id="14652961"/>
<name>M1XSK3_NATM8</name>
<organism evidence="6 7">
    <name type="scientific">Natronomonas moolapensis (strain DSM 18674 / CECT 7526 / JCM 14361 / 8.8.11)</name>
    <dbReference type="NCBI Taxonomy" id="268739"/>
    <lineage>
        <taxon>Archaea</taxon>
        <taxon>Methanobacteriati</taxon>
        <taxon>Methanobacteriota</taxon>
        <taxon>Stenosarchaea group</taxon>
        <taxon>Halobacteria</taxon>
        <taxon>Halobacteriales</taxon>
        <taxon>Natronomonadaceae</taxon>
        <taxon>Natronomonas</taxon>
    </lineage>
</organism>
<evidence type="ECO:0000259" key="5">
    <source>
        <dbReference type="Pfam" id="PF00127"/>
    </source>
</evidence>
<keyword evidence="1 3" id="KW-0479">Metal-binding</keyword>
<evidence type="ECO:0000313" key="6">
    <source>
        <dbReference type="EMBL" id="CCQ37355.1"/>
    </source>
</evidence>
<feature type="domain" description="Blue (type 1) copper" evidence="5">
    <location>
        <begin position="89"/>
        <end position="176"/>
    </location>
</feature>
<dbReference type="PRINTS" id="PR00157">
    <property type="entry name" value="PLASTOCYANIN"/>
</dbReference>
<dbReference type="PROSITE" id="PS51257">
    <property type="entry name" value="PROKAR_LIPOPROTEIN"/>
    <property type="match status" value="1"/>
</dbReference>
<feature type="binding site" evidence="3">
    <location>
        <position position="124"/>
    </location>
    <ligand>
        <name>Cu cation</name>
        <dbReference type="ChEBI" id="CHEBI:23378"/>
    </ligand>
</feature>
<dbReference type="Gene3D" id="2.60.40.420">
    <property type="entry name" value="Cupredoxins - blue copper proteins"/>
    <property type="match status" value="1"/>
</dbReference>
<dbReference type="RefSeq" id="WP_015410099.1">
    <property type="nucleotide sequence ID" value="NC_020388.1"/>
</dbReference>
<dbReference type="GO" id="GO:0005507">
    <property type="term" value="F:copper ion binding"/>
    <property type="evidence" value="ECO:0007669"/>
    <property type="project" value="InterPro"/>
</dbReference>
<keyword evidence="7" id="KW-1185">Reference proteome</keyword>
<sequence>MKEFSRRRFVIGTAATAATGALAGCSGNGGGNGNGNGSGNGNGDMDGNGGGNGGAEGPEARAEAFVSDNDANQYENSLEDMTGQDEVVIETGAGDNGFSFSPSGVVVSTGTNVVWEWTGEGGAHNVVSEDGSDYEFESELTGEAGYTIEQTVDEAGAVLYVCIPHRAQGMYGAVAVVDE</sequence>
<dbReference type="CDD" id="cd04220">
    <property type="entry name" value="Halocyanin"/>
    <property type="match status" value="1"/>
</dbReference>
<comment type="cofactor">
    <cofactor evidence="3">
        <name>Cu(2+)</name>
        <dbReference type="ChEBI" id="CHEBI:29036"/>
    </cofactor>
    <text evidence="3">The crystal structure with reduced Cu(1+) has also been determined.</text>
</comment>
<dbReference type="EMBL" id="HF582854">
    <property type="protein sequence ID" value="CCQ37355.1"/>
    <property type="molecule type" value="Genomic_DNA"/>
</dbReference>
<feature type="region of interest" description="Disordered" evidence="4">
    <location>
        <begin position="32"/>
        <end position="58"/>
    </location>
</feature>
<accession>M1XSK3</accession>
<dbReference type="KEGG" id="nmo:Nmlp_3218"/>
<reference evidence="6 7" key="1">
    <citation type="journal article" date="2013" name="Genome Announc.">
        <title>Genome of the haloarchaeon Natronomonas moolapensis, a neutrophilic member of a previously haloalkaliphilic genus.</title>
        <authorList>
            <person name="Dyall-Smith M.L."/>
            <person name="Pfeiffer F."/>
            <person name="Oberwinkler T."/>
            <person name="Klee K."/>
            <person name="Rampp M."/>
            <person name="Palm P."/>
            <person name="Gross K."/>
            <person name="Schuster S.C."/>
            <person name="Oesterhelt D."/>
        </authorList>
    </citation>
    <scope>NUCLEOTIDE SEQUENCE [LARGE SCALE GENOMIC DNA]</scope>
    <source>
        <strain evidence="7">DSM 18674 / JCM 14361 / 8.8.11</strain>
    </source>
</reference>
<feature type="compositionally biased region" description="Gly residues" evidence="4">
    <location>
        <begin position="32"/>
        <end position="56"/>
    </location>
</feature>
<evidence type="ECO:0000256" key="1">
    <source>
        <dbReference type="ARBA" id="ARBA00022723"/>
    </source>
</evidence>
<dbReference type="SUPFAM" id="SSF49503">
    <property type="entry name" value="Cupredoxins"/>
    <property type="match status" value="1"/>
</dbReference>
<dbReference type="InterPro" id="IPR017533">
    <property type="entry name" value="Halocyanin"/>
</dbReference>
<evidence type="ECO:0000256" key="3">
    <source>
        <dbReference type="PIRSR" id="PIRSR602387-1"/>
    </source>
</evidence>
<evidence type="ECO:0000256" key="4">
    <source>
        <dbReference type="SAM" id="MobiDB-lite"/>
    </source>
</evidence>
<keyword evidence="2 3" id="KW-0186">Copper</keyword>
<dbReference type="PROSITE" id="PS51318">
    <property type="entry name" value="TAT"/>
    <property type="match status" value="1"/>
</dbReference>
<dbReference type="Pfam" id="PF00127">
    <property type="entry name" value="Copper-bind"/>
    <property type="match status" value="1"/>
</dbReference>
<gene>
    <name evidence="6" type="primary">hcp1</name>
    <name evidence="6" type="ordered locus">Nmlp_3218</name>
</gene>
<dbReference type="GO" id="GO:0009055">
    <property type="term" value="F:electron transfer activity"/>
    <property type="evidence" value="ECO:0007669"/>
    <property type="project" value="InterPro"/>
</dbReference>
<dbReference type="HOGENOM" id="CLU_084115_1_2_2"/>
<dbReference type="NCBIfam" id="TIGR03102">
    <property type="entry name" value="halo_cynanin"/>
    <property type="match status" value="1"/>
</dbReference>
<evidence type="ECO:0000313" key="7">
    <source>
        <dbReference type="Proteomes" id="UP000011867"/>
    </source>
</evidence>
<proteinExistence type="predicted"/>
<dbReference type="eggNOG" id="arCOG02921">
    <property type="taxonomic scope" value="Archaea"/>
</dbReference>
<dbReference type="AlphaFoldDB" id="M1XSK3"/>
<feature type="binding site" evidence="3">
    <location>
        <position position="165"/>
    </location>
    <ligand>
        <name>Cu cation</name>
        <dbReference type="ChEBI" id="CHEBI:23378"/>
    </ligand>
</feature>
<feature type="binding site" evidence="3">
    <location>
        <position position="170"/>
    </location>
    <ligand>
        <name>Cu cation</name>
        <dbReference type="ChEBI" id="CHEBI:23378"/>
    </ligand>
</feature>
<dbReference type="InterPro" id="IPR008972">
    <property type="entry name" value="Cupredoxin"/>
</dbReference>
<dbReference type="Proteomes" id="UP000011867">
    <property type="component" value="Chromosome"/>
</dbReference>
<protein>
    <submittedName>
        <fullName evidence="6">Halocyanin</fullName>
    </submittedName>
</protein>
<dbReference type="InterPro" id="IPR000923">
    <property type="entry name" value="BlueCu_1"/>
</dbReference>
<dbReference type="InterPro" id="IPR006311">
    <property type="entry name" value="TAT_signal"/>
</dbReference>
<dbReference type="InterPro" id="IPR002387">
    <property type="entry name" value="Plastocyanin"/>
</dbReference>
<evidence type="ECO:0000256" key="2">
    <source>
        <dbReference type="ARBA" id="ARBA00023008"/>
    </source>
</evidence>